<feature type="compositionally biased region" description="Basic and acidic residues" evidence="1">
    <location>
        <begin position="36"/>
        <end position="54"/>
    </location>
</feature>
<keyword evidence="3" id="KW-1185">Reference proteome</keyword>
<dbReference type="EMBL" id="JATAAI010000001">
    <property type="protein sequence ID" value="KAK1748970.1"/>
    <property type="molecule type" value="Genomic_DNA"/>
</dbReference>
<accession>A0AAD8YPL4</accession>
<evidence type="ECO:0000313" key="3">
    <source>
        <dbReference type="Proteomes" id="UP001224775"/>
    </source>
</evidence>
<dbReference type="AlphaFoldDB" id="A0AAD8YPL4"/>
<sequence length="558" mass="62620">MEPQSCDCTPSTLFERAMDLIDPPRWLSDAHNNKSSRADDNMDRGEDTSHHEIHDDENETEPMVKKVKFEESTCFAPRTISAADAIRAYDLLDHAASMTSSLSRGDLTQIDWNKVQIIADVYRALLVTSCLLLELLPERETSAASATQIDDSIEQPCRQTKNENCPLIRTAADHIPVLSPAIEQGLLSTARRCILLLQALERICTAKSVAENTSRGASTNLFSAGGDDIHDYDRSEPDLVSNYDWHDDGHLPLPFCQSKILERHCRSSVLHECCYLPVQQDPPCSRFERNAWTRHWFRGERLVSMNITDHIDNAQYDDIEIPSEDIEEQSRGEGDIPLPESSGSNHGGDGDESNNNIVLSEGNRKKRRRTKISTVKQTALVEDRNDIVKEGFLLLSCDSCDATPLFNDDGRVSIHRKGFLRVYCKLHPSGWLSIEDRSILLKTDDDSPLTHRRKSLKYLIYSETTCQPCLPDGTMSFHFRLDAARFLGPSMLFNHGYEGKGSTTKNDKEVCKLLFAVDDDAGSTFADGCEWVNALSGAAAKAASLRDQIRQEWNGLER</sequence>
<reference evidence="2" key="1">
    <citation type="submission" date="2023-06" db="EMBL/GenBank/DDBJ databases">
        <title>Survivors Of The Sea: Transcriptome response of Skeletonema marinoi to long-term dormancy.</title>
        <authorList>
            <person name="Pinder M.I.M."/>
            <person name="Kourtchenko O."/>
            <person name="Robertson E.K."/>
            <person name="Larsson T."/>
            <person name="Maumus F."/>
            <person name="Osuna-Cruz C.M."/>
            <person name="Vancaester E."/>
            <person name="Stenow R."/>
            <person name="Vandepoele K."/>
            <person name="Ploug H."/>
            <person name="Bruchert V."/>
            <person name="Godhe A."/>
            <person name="Topel M."/>
        </authorList>
    </citation>
    <scope>NUCLEOTIDE SEQUENCE</scope>
    <source>
        <strain evidence="2">R05AC</strain>
    </source>
</reference>
<gene>
    <name evidence="2" type="ORF">QTG54_000909</name>
</gene>
<evidence type="ECO:0000256" key="1">
    <source>
        <dbReference type="SAM" id="MobiDB-lite"/>
    </source>
</evidence>
<proteinExistence type="predicted"/>
<dbReference type="Proteomes" id="UP001224775">
    <property type="component" value="Unassembled WGS sequence"/>
</dbReference>
<name>A0AAD8YPL4_9STRA</name>
<comment type="caution">
    <text evidence="2">The sequence shown here is derived from an EMBL/GenBank/DDBJ whole genome shotgun (WGS) entry which is preliminary data.</text>
</comment>
<feature type="region of interest" description="Disordered" evidence="1">
    <location>
        <begin position="326"/>
        <end position="372"/>
    </location>
</feature>
<evidence type="ECO:0000313" key="2">
    <source>
        <dbReference type="EMBL" id="KAK1748970.1"/>
    </source>
</evidence>
<protein>
    <submittedName>
        <fullName evidence="2">Uncharacterized protein</fullName>
    </submittedName>
</protein>
<organism evidence="2 3">
    <name type="scientific">Skeletonema marinoi</name>
    <dbReference type="NCBI Taxonomy" id="267567"/>
    <lineage>
        <taxon>Eukaryota</taxon>
        <taxon>Sar</taxon>
        <taxon>Stramenopiles</taxon>
        <taxon>Ochrophyta</taxon>
        <taxon>Bacillariophyta</taxon>
        <taxon>Coscinodiscophyceae</taxon>
        <taxon>Thalassiosirophycidae</taxon>
        <taxon>Thalassiosirales</taxon>
        <taxon>Skeletonemataceae</taxon>
        <taxon>Skeletonema</taxon>
        <taxon>Skeletonema marinoi-dohrnii complex</taxon>
    </lineage>
</organism>
<feature type="region of interest" description="Disordered" evidence="1">
    <location>
        <begin position="25"/>
        <end position="61"/>
    </location>
</feature>